<dbReference type="AlphaFoldDB" id="A0AAV7K8V5"/>
<gene>
    <name evidence="1" type="ORF">LOD99_15870</name>
</gene>
<accession>A0AAV7K8V5</accession>
<evidence type="ECO:0000313" key="2">
    <source>
        <dbReference type="Proteomes" id="UP001165289"/>
    </source>
</evidence>
<dbReference type="EMBL" id="JAKMXF010000122">
    <property type="protein sequence ID" value="KAI6657084.1"/>
    <property type="molecule type" value="Genomic_DNA"/>
</dbReference>
<sequence>MWRRYLSYSTIRRWVSLFREGRTSVQDAPRPGAPKLATNNDKLSEVKEYVASFPHSSVEEVANCVGISTGSAHTILNTDLELRKVQMRWMRHCLTFPQNAARLQIAKENLEIYEGSAPDGK</sequence>
<name>A0AAV7K8V5_9METZ</name>
<dbReference type="InterPro" id="IPR052709">
    <property type="entry name" value="Transposase-MT_Hybrid"/>
</dbReference>
<dbReference type="PANTHER" id="PTHR46060">
    <property type="entry name" value="MARINER MOS1 TRANSPOSASE-LIKE PROTEIN"/>
    <property type="match status" value="1"/>
</dbReference>
<evidence type="ECO:0000313" key="1">
    <source>
        <dbReference type="EMBL" id="KAI6657084.1"/>
    </source>
</evidence>
<reference evidence="1 2" key="1">
    <citation type="journal article" date="2023" name="BMC Biol.">
        <title>The compact genome of the sponge Oopsacas minuta (Hexactinellida) is lacking key metazoan core genes.</title>
        <authorList>
            <person name="Santini S."/>
            <person name="Schenkelaars Q."/>
            <person name="Jourda C."/>
            <person name="Duchesne M."/>
            <person name="Belahbib H."/>
            <person name="Rocher C."/>
            <person name="Selva M."/>
            <person name="Riesgo A."/>
            <person name="Vervoort M."/>
            <person name="Leys S.P."/>
            <person name="Kodjabachian L."/>
            <person name="Le Bivic A."/>
            <person name="Borchiellini C."/>
            <person name="Claverie J.M."/>
            <person name="Renard E."/>
        </authorList>
    </citation>
    <scope>NUCLEOTIDE SEQUENCE [LARGE SCALE GENOMIC DNA]</scope>
    <source>
        <strain evidence="1">SPO-2</strain>
    </source>
</reference>
<dbReference type="PANTHER" id="PTHR46060:SF1">
    <property type="entry name" value="MARINER MOS1 TRANSPOSASE-LIKE PROTEIN"/>
    <property type="match status" value="1"/>
</dbReference>
<evidence type="ECO:0008006" key="3">
    <source>
        <dbReference type="Google" id="ProtNLM"/>
    </source>
</evidence>
<protein>
    <recommendedName>
        <fullName evidence="3">Transposase</fullName>
    </recommendedName>
</protein>
<keyword evidence="2" id="KW-1185">Reference proteome</keyword>
<organism evidence="1 2">
    <name type="scientific">Oopsacas minuta</name>
    <dbReference type="NCBI Taxonomy" id="111878"/>
    <lineage>
        <taxon>Eukaryota</taxon>
        <taxon>Metazoa</taxon>
        <taxon>Porifera</taxon>
        <taxon>Hexactinellida</taxon>
        <taxon>Hexasterophora</taxon>
        <taxon>Lyssacinosida</taxon>
        <taxon>Leucopsacidae</taxon>
        <taxon>Oopsacas</taxon>
    </lineage>
</organism>
<proteinExistence type="predicted"/>
<dbReference type="Proteomes" id="UP001165289">
    <property type="component" value="Unassembled WGS sequence"/>
</dbReference>
<comment type="caution">
    <text evidence="1">The sequence shown here is derived from an EMBL/GenBank/DDBJ whole genome shotgun (WGS) entry which is preliminary data.</text>
</comment>